<dbReference type="PANTHER" id="PTHR24421">
    <property type="entry name" value="NITRATE/NITRITE SENSOR PROTEIN NARX-RELATED"/>
    <property type="match status" value="1"/>
</dbReference>
<keyword evidence="9" id="KW-1185">Reference proteome</keyword>
<dbReference type="EMBL" id="JABRWJ010000009">
    <property type="protein sequence ID" value="NRF70871.1"/>
    <property type="molecule type" value="Genomic_DNA"/>
</dbReference>
<gene>
    <name evidence="8" type="ORF">HLB44_28085</name>
</gene>
<keyword evidence="2" id="KW-0418">Kinase</keyword>
<dbReference type="InterPro" id="IPR003594">
    <property type="entry name" value="HATPase_dom"/>
</dbReference>
<evidence type="ECO:0000256" key="4">
    <source>
        <dbReference type="SAM" id="Coils"/>
    </source>
</evidence>
<evidence type="ECO:0000256" key="6">
    <source>
        <dbReference type="SAM" id="Phobius"/>
    </source>
</evidence>
<dbReference type="CDD" id="cd19410">
    <property type="entry name" value="HK9-like_sensor"/>
    <property type="match status" value="1"/>
</dbReference>
<dbReference type="Proteomes" id="UP000737171">
    <property type="component" value="Unassembled WGS sequence"/>
</dbReference>
<dbReference type="Gene3D" id="3.30.565.10">
    <property type="entry name" value="Histidine kinase-like ATPase, C-terminal domain"/>
    <property type="match status" value="1"/>
</dbReference>
<feature type="domain" description="Histidine kinase" evidence="7">
    <location>
        <begin position="259"/>
        <end position="452"/>
    </location>
</feature>
<dbReference type="Pfam" id="PF02518">
    <property type="entry name" value="HATPase_c"/>
    <property type="match status" value="1"/>
</dbReference>
<dbReference type="InterPro" id="IPR011712">
    <property type="entry name" value="Sig_transdc_His_kin_sub3_dim/P"/>
</dbReference>
<dbReference type="Pfam" id="PF07730">
    <property type="entry name" value="HisKA_3"/>
    <property type="match status" value="1"/>
</dbReference>
<keyword evidence="3" id="KW-0902">Two-component regulatory system</keyword>
<sequence>MTLSGWLRRLRDSAFALPLAVLAGGLIIAVSEGGYQQARTTLDRLVEMGQARLAVYAVMRRTVDVESSQRGYLLTLRDEYLAPFDSAAAELEQSLLSLRDYYENLGDAQARPVARELAETVALKVSEAKETIRLAREGRIDTAREIVMTNIGRDQMEFIRQRGEQLMALESRRVERSLKRIFGTLLLNRIGVATLTGASVLALILFLRQRQTMEKQRRSQQQALQAERDRLEVQVRRRTNDLTELTRHLQTAREDERQRLARELHDELGALLTAAKLDAARIKPRLAKAAPEALERLDHLTATLNSGIALKRRIIEDLRPSSLSTLGLVAALEIQCREFAERSGLNVEASLAPVRLTPEAELTVFRLVQEAFTNIAKYANARSVDVTLSVDEGAACIEVDDDGRGFDAQAEVPGRHGLRGMRYRVESDGGQFEVEAAPGRGTRVRARIPQQPEAAVGEPAEEGVADATDGPSRG</sequence>
<keyword evidence="6" id="KW-1133">Transmembrane helix</keyword>
<keyword evidence="4" id="KW-0175">Coiled coil</keyword>
<dbReference type="InterPro" id="IPR050482">
    <property type="entry name" value="Sensor_HK_TwoCompSys"/>
</dbReference>
<keyword evidence="1" id="KW-0808">Transferase</keyword>
<dbReference type="Pfam" id="PF05227">
    <property type="entry name" value="CHASE3"/>
    <property type="match status" value="1"/>
</dbReference>
<evidence type="ECO:0000256" key="2">
    <source>
        <dbReference type="ARBA" id="ARBA00022777"/>
    </source>
</evidence>
<protein>
    <submittedName>
        <fullName evidence="8">CHASE3 domain-containing protein</fullName>
    </submittedName>
</protein>
<dbReference type="RefSeq" id="WP_173130845.1">
    <property type="nucleotide sequence ID" value="NZ_JABRWJ010000009.1"/>
</dbReference>
<accession>A0ABX2EQS9</accession>
<dbReference type="InterPro" id="IPR005467">
    <property type="entry name" value="His_kinase_dom"/>
</dbReference>
<dbReference type="CDD" id="cd16917">
    <property type="entry name" value="HATPase_UhpB-NarQ-NarX-like"/>
    <property type="match status" value="1"/>
</dbReference>
<dbReference type="InterPro" id="IPR036890">
    <property type="entry name" value="HATPase_C_sf"/>
</dbReference>
<keyword evidence="6" id="KW-0812">Transmembrane</keyword>
<dbReference type="SUPFAM" id="SSF55874">
    <property type="entry name" value="ATPase domain of HSP90 chaperone/DNA topoisomerase II/histidine kinase"/>
    <property type="match status" value="1"/>
</dbReference>
<evidence type="ECO:0000256" key="3">
    <source>
        <dbReference type="ARBA" id="ARBA00023012"/>
    </source>
</evidence>
<evidence type="ECO:0000313" key="8">
    <source>
        <dbReference type="EMBL" id="NRF70871.1"/>
    </source>
</evidence>
<evidence type="ECO:0000256" key="1">
    <source>
        <dbReference type="ARBA" id="ARBA00022679"/>
    </source>
</evidence>
<feature type="region of interest" description="Disordered" evidence="5">
    <location>
        <begin position="438"/>
        <end position="474"/>
    </location>
</feature>
<comment type="caution">
    <text evidence="8">The sequence shown here is derived from an EMBL/GenBank/DDBJ whole genome shotgun (WGS) entry which is preliminary data.</text>
</comment>
<feature type="transmembrane region" description="Helical" evidence="6">
    <location>
        <begin position="186"/>
        <end position="207"/>
    </location>
</feature>
<name>A0ABX2EQS9_9BURK</name>
<dbReference type="PANTHER" id="PTHR24421:SF59">
    <property type="entry name" value="OXYGEN SENSOR HISTIDINE KINASE NREB"/>
    <property type="match status" value="1"/>
</dbReference>
<evidence type="ECO:0000256" key="5">
    <source>
        <dbReference type="SAM" id="MobiDB-lite"/>
    </source>
</evidence>
<evidence type="ECO:0000313" key="9">
    <source>
        <dbReference type="Proteomes" id="UP000737171"/>
    </source>
</evidence>
<reference evidence="8 9" key="1">
    <citation type="submission" date="2020-05" db="EMBL/GenBank/DDBJ databases">
        <title>Aquincola sp. isolate from soil.</title>
        <authorList>
            <person name="Han J."/>
            <person name="Kim D.-U."/>
        </authorList>
    </citation>
    <scope>NUCLEOTIDE SEQUENCE [LARGE SCALE GENOMIC DNA]</scope>
    <source>
        <strain evidence="8 9">S2</strain>
    </source>
</reference>
<keyword evidence="6" id="KW-0472">Membrane</keyword>
<feature type="coiled-coil region" evidence="4">
    <location>
        <begin position="210"/>
        <end position="241"/>
    </location>
</feature>
<organism evidence="8 9">
    <name type="scientific">Pseudaquabacterium terrae</name>
    <dbReference type="NCBI Taxonomy" id="2732868"/>
    <lineage>
        <taxon>Bacteria</taxon>
        <taxon>Pseudomonadati</taxon>
        <taxon>Pseudomonadota</taxon>
        <taxon>Betaproteobacteria</taxon>
        <taxon>Burkholderiales</taxon>
        <taxon>Sphaerotilaceae</taxon>
        <taxon>Pseudaquabacterium</taxon>
    </lineage>
</organism>
<evidence type="ECO:0000259" key="7">
    <source>
        <dbReference type="PROSITE" id="PS50109"/>
    </source>
</evidence>
<dbReference type="PROSITE" id="PS50109">
    <property type="entry name" value="HIS_KIN"/>
    <property type="match status" value="1"/>
</dbReference>
<proteinExistence type="predicted"/>
<dbReference type="InterPro" id="IPR007891">
    <property type="entry name" value="CHASE3"/>
</dbReference>
<dbReference type="Gene3D" id="1.20.5.1930">
    <property type="match status" value="1"/>
</dbReference>